<comment type="caution">
    <text evidence="1">The sequence shown here is derived from an EMBL/GenBank/DDBJ whole genome shotgun (WGS) entry which is preliminary data.</text>
</comment>
<organism evidence="1 2">
    <name type="scientific">Ancylostoma ceylanicum</name>
    <dbReference type="NCBI Taxonomy" id="53326"/>
    <lineage>
        <taxon>Eukaryota</taxon>
        <taxon>Metazoa</taxon>
        <taxon>Ecdysozoa</taxon>
        <taxon>Nematoda</taxon>
        <taxon>Chromadorea</taxon>
        <taxon>Rhabditida</taxon>
        <taxon>Rhabditina</taxon>
        <taxon>Rhabditomorpha</taxon>
        <taxon>Strongyloidea</taxon>
        <taxon>Ancylostomatidae</taxon>
        <taxon>Ancylostomatinae</taxon>
        <taxon>Ancylostoma</taxon>
    </lineage>
</organism>
<protein>
    <submittedName>
        <fullName evidence="1">Uncharacterized protein</fullName>
    </submittedName>
</protein>
<gene>
    <name evidence="1" type="primary">Acey_s0115.g487</name>
    <name evidence="1" type="ORF">Y032_0115g487</name>
</gene>
<evidence type="ECO:0000313" key="1">
    <source>
        <dbReference type="EMBL" id="EYC00469.1"/>
    </source>
</evidence>
<dbReference type="EMBL" id="JARK01001451">
    <property type="protein sequence ID" value="EYC00469.1"/>
    <property type="molecule type" value="Genomic_DNA"/>
</dbReference>
<dbReference type="AlphaFoldDB" id="A0A016TBX5"/>
<keyword evidence="2" id="KW-1185">Reference proteome</keyword>
<accession>A0A016TBX5</accession>
<name>A0A016TBX5_9BILA</name>
<sequence>MCKLLDRSRKCIGVAGLIMATQAFGTQLLAIDLCFCGLVALRIACPGILGGIEADADAGGHSLALTLLELLALRDEE</sequence>
<reference evidence="2" key="1">
    <citation type="journal article" date="2015" name="Nat. Genet.">
        <title>The genome and transcriptome of the zoonotic hookworm Ancylostoma ceylanicum identify infection-specific gene families.</title>
        <authorList>
            <person name="Schwarz E.M."/>
            <person name="Hu Y."/>
            <person name="Antoshechkin I."/>
            <person name="Miller M.M."/>
            <person name="Sternberg P.W."/>
            <person name="Aroian R.V."/>
        </authorList>
    </citation>
    <scope>NUCLEOTIDE SEQUENCE</scope>
    <source>
        <strain evidence="2">HY135</strain>
    </source>
</reference>
<dbReference type="Proteomes" id="UP000024635">
    <property type="component" value="Unassembled WGS sequence"/>
</dbReference>
<proteinExistence type="predicted"/>
<evidence type="ECO:0000313" key="2">
    <source>
        <dbReference type="Proteomes" id="UP000024635"/>
    </source>
</evidence>